<dbReference type="KEGG" id="nfl:COO91_01519"/>
<reference evidence="2 3" key="1">
    <citation type="submission" date="2017-11" db="EMBL/GenBank/DDBJ databases">
        <title>Complete genome of a free-living desiccation-tolerant cyanobacterium and its photosynthetic adaptation to extreme terrestrial habitat.</title>
        <authorList>
            <person name="Shang J."/>
        </authorList>
    </citation>
    <scope>NUCLEOTIDE SEQUENCE [LARGE SCALE GENOMIC DNA]</scope>
    <source>
        <strain evidence="2 3">CCNUN1</strain>
    </source>
</reference>
<accession>A0A2K8SJK6</accession>
<protein>
    <submittedName>
        <fullName evidence="2">Uncharacterized protein</fullName>
    </submittedName>
</protein>
<sequence>MRIWSYEALPSWKIIVWVTQLFSHATAITFGLRVLVSTKQQYYLLSLRYDPIFNTKGNFKDETWFC</sequence>
<name>A0A2K8SJK6_9NOSO</name>
<dbReference type="AlphaFoldDB" id="A0A2K8SJK6"/>
<evidence type="ECO:0000313" key="3">
    <source>
        <dbReference type="Proteomes" id="UP000232003"/>
    </source>
</evidence>
<evidence type="ECO:0000256" key="1">
    <source>
        <dbReference type="SAM" id="Phobius"/>
    </source>
</evidence>
<organism evidence="2 3">
    <name type="scientific">Nostoc flagelliforme CCNUN1</name>
    <dbReference type="NCBI Taxonomy" id="2038116"/>
    <lineage>
        <taxon>Bacteria</taxon>
        <taxon>Bacillati</taxon>
        <taxon>Cyanobacteriota</taxon>
        <taxon>Cyanophyceae</taxon>
        <taxon>Nostocales</taxon>
        <taxon>Nostocaceae</taxon>
        <taxon>Nostoc</taxon>
    </lineage>
</organism>
<proteinExistence type="predicted"/>
<keyword evidence="1" id="KW-1133">Transmembrane helix</keyword>
<dbReference type="EMBL" id="CP024785">
    <property type="protein sequence ID" value="AUB35629.1"/>
    <property type="molecule type" value="Genomic_DNA"/>
</dbReference>
<feature type="transmembrane region" description="Helical" evidence="1">
    <location>
        <begin position="14"/>
        <end position="36"/>
    </location>
</feature>
<keyword evidence="1" id="KW-0812">Transmembrane</keyword>
<gene>
    <name evidence="2" type="ORF">COO91_01519</name>
</gene>
<evidence type="ECO:0000313" key="2">
    <source>
        <dbReference type="EMBL" id="AUB35629.1"/>
    </source>
</evidence>
<dbReference type="Proteomes" id="UP000232003">
    <property type="component" value="Chromosome"/>
</dbReference>
<keyword evidence="3" id="KW-1185">Reference proteome</keyword>
<keyword evidence="1" id="KW-0472">Membrane</keyword>